<name>A0AAP4R2G9_9BURK</name>
<proteinExistence type="predicted"/>
<dbReference type="GO" id="GO:0016787">
    <property type="term" value="F:hydrolase activity"/>
    <property type="evidence" value="ECO:0007669"/>
    <property type="project" value="UniProtKB-KW"/>
</dbReference>
<feature type="domain" description="AB hydrolase-1" evidence="1">
    <location>
        <begin position="27"/>
        <end position="244"/>
    </location>
</feature>
<dbReference type="InterPro" id="IPR050266">
    <property type="entry name" value="AB_hydrolase_sf"/>
</dbReference>
<evidence type="ECO:0000259" key="1">
    <source>
        <dbReference type="Pfam" id="PF00561"/>
    </source>
</evidence>
<dbReference type="Gene3D" id="3.40.50.1820">
    <property type="entry name" value="alpha/beta hydrolase"/>
    <property type="match status" value="1"/>
</dbReference>
<dbReference type="InterPro" id="IPR000073">
    <property type="entry name" value="AB_hydrolase_1"/>
</dbReference>
<comment type="caution">
    <text evidence="2">The sequence shown here is derived from an EMBL/GenBank/DDBJ whole genome shotgun (WGS) entry which is preliminary data.</text>
</comment>
<dbReference type="PANTHER" id="PTHR43798">
    <property type="entry name" value="MONOACYLGLYCEROL LIPASE"/>
    <property type="match status" value="1"/>
</dbReference>
<dbReference type="Pfam" id="PF00561">
    <property type="entry name" value="Abhydrolase_1"/>
    <property type="match status" value="1"/>
</dbReference>
<dbReference type="AlphaFoldDB" id="A0AAP4R2G9"/>
<evidence type="ECO:0000313" key="2">
    <source>
        <dbReference type="EMBL" id="MDN7565901.1"/>
    </source>
</evidence>
<dbReference type="InterPro" id="IPR029058">
    <property type="entry name" value="AB_hydrolase_fold"/>
</dbReference>
<reference evidence="2" key="1">
    <citation type="submission" date="2023-07" db="EMBL/GenBank/DDBJ databases">
        <title>A collection of bacterial strains from the Burkholderia cepacia Research Laboratory and Repository.</title>
        <authorList>
            <person name="Lipuma J."/>
            <person name="Spilker T."/>
            <person name="Caverly L."/>
        </authorList>
    </citation>
    <scope>NUCLEOTIDE SEQUENCE</scope>
    <source>
        <strain evidence="2">AU44979</strain>
    </source>
</reference>
<evidence type="ECO:0000313" key="3">
    <source>
        <dbReference type="Proteomes" id="UP001172109"/>
    </source>
</evidence>
<gene>
    <name evidence="2" type="ORF">QZM56_15430</name>
</gene>
<dbReference type="SUPFAM" id="SSF53474">
    <property type="entry name" value="alpha/beta-Hydrolases"/>
    <property type="match status" value="1"/>
</dbReference>
<sequence>MNRIAPLASGPNGGLGYLQHGTGPECVMVLHDWLGDRTNYTALLPYLDEAAFTYVFVDLRGYGESIHLSGACTVDEISADCLALADRLGWQRFHVIGHSMTGMATQRLAADAPSRIRSAIAVCPVSAAGNRLNDDARAFFASTTVDDDAFRRLVRFVTGGLSARWADVKLRQNRERVAPDCRLAYLDMLTGTDFIDDIRGLDTRFLVIVGDKDPGLDAAAMQATFLAWHPNARLVTIPNCGHYPMQECPPYFAMIVEDFLRDAAA</sequence>
<keyword evidence="2" id="KW-0378">Hydrolase</keyword>
<protein>
    <submittedName>
        <fullName evidence="2">Alpha/beta hydrolase</fullName>
    </submittedName>
</protein>
<dbReference type="Proteomes" id="UP001172109">
    <property type="component" value="Unassembled WGS sequence"/>
</dbReference>
<dbReference type="EMBL" id="JAUJQS010000009">
    <property type="protein sequence ID" value="MDN7565901.1"/>
    <property type="molecule type" value="Genomic_DNA"/>
</dbReference>
<dbReference type="RefSeq" id="WP_105816523.1">
    <property type="nucleotide sequence ID" value="NZ_CADEUY010000001.1"/>
</dbReference>
<accession>A0AAP4R2G9</accession>
<organism evidence="2 3">
    <name type="scientific">Burkholderia contaminans</name>
    <dbReference type="NCBI Taxonomy" id="488447"/>
    <lineage>
        <taxon>Bacteria</taxon>
        <taxon>Pseudomonadati</taxon>
        <taxon>Pseudomonadota</taxon>
        <taxon>Betaproteobacteria</taxon>
        <taxon>Burkholderiales</taxon>
        <taxon>Burkholderiaceae</taxon>
        <taxon>Burkholderia</taxon>
        <taxon>Burkholderia cepacia complex</taxon>
    </lineage>
</organism>